<dbReference type="EMBL" id="NCKU01005012">
    <property type="protein sequence ID" value="RWS05127.1"/>
    <property type="molecule type" value="Genomic_DNA"/>
</dbReference>
<dbReference type="EMBL" id="NCKU01006325">
    <property type="protein sequence ID" value="RWS03624.1"/>
    <property type="molecule type" value="Genomic_DNA"/>
</dbReference>
<dbReference type="GO" id="GO:0008061">
    <property type="term" value="F:chitin binding"/>
    <property type="evidence" value="ECO:0007669"/>
    <property type="project" value="InterPro"/>
</dbReference>
<keyword evidence="6" id="KW-1185">Reference proteome</keyword>
<feature type="domain" description="Chitin-binding type-2" evidence="2">
    <location>
        <begin position="46"/>
        <end position="101"/>
    </location>
</feature>
<organism evidence="5 6">
    <name type="scientific">Dinothrombium tinctorium</name>
    <dbReference type="NCBI Taxonomy" id="1965070"/>
    <lineage>
        <taxon>Eukaryota</taxon>
        <taxon>Metazoa</taxon>
        <taxon>Ecdysozoa</taxon>
        <taxon>Arthropoda</taxon>
        <taxon>Chelicerata</taxon>
        <taxon>Arachnida</taxon>
        <taxon>Acari</taxon>
        <taxon>Acariformes</taxon>
        <taxon>Trombidiformes</taxon>
        <taxon>Prostigmata</taxon>
        <taxon>Anystina</taxon>
        <taxon>Parasitengona</taxon>
        <taxon>Trombidioidea</taxon>
        <taxon>Trombidiidae</taxon>
        <taxon>Dinothrombium</taxon>
    </lineage>
</organism>
<dbReference type="SMART" id="SM00494">
    <property type="entry name" value="ChtBD2"/>
    <property type="match status" value="1"/>
</dbReference>
<dbReference type="InterPro" id="IPR036508">
    <property type="entry name" value="Chitin-bd_dom_sf"/>
</dbReference>
<accession>A0A3S3P4T0</accession>
<name>A0A3S3P4T0_9ACAR</name>
<dbReference type="Proteomes" id="UP000285301">
    <property type="component" value="Unassembled WGS sequence"/>
</dbReference>
<dbReference type="InterPro" id="IPR002557">
    <property type="entry name" value="Chitin-bd_dom"/>
</dbReference>
<dbReference type="Gene3D" id="2.170.140.10">
    <property type="entry name" value="Chitin binding domain"/>
    <property type="match status" value="1"/>
</dbReference>
<dbReference type="OrthoDB" id="6020543at2759"/>
<gene>
    <name evidence="4" type="ORF">B4U79_07036</name>
    <name evidence="3" type="ORF">B4U79_10557</name>
    <name evidence="5" type="ORF">B4U79_11916</name>
</gene>
<feature type="chain" id="PRO_5033399000" evidence="1">
    <location>
        <begin position="20"/>
        <end position="106"/>
    </location>
</feature>
<dbReference type="AlphaFoldDB" id="A0A3S3P4T0"/>
<proteinExistence type="predicted"/>
<evidence type="ECO:0000259" key="2">
    <source>
        <dbReference type="PROSITE" id="PS50940"/>
    </source>
</evidence>
<evidence type="ECO:0000313" key="4">
    <source>
        <dbReference type="EMBL" id="RWS03624.1"/>
    </source>
</evidence>
<reference evidence="5" key="2">
    <citation type="submission" date="2018-11" db="EMBL/GenBank/DDBJ databases">
        <title>Trombidioid mite genomics.</title>
        <authorList>
            <person name="Dong X."/>
        </authorList>
    </citation>
    <scope>NUCLEOTIDE SEQUENCE</scope>
    <source>
        <strain evidence="5">UoL-WK</strain>
    </source>
</reference>
<sequence length="106" mass="11736">MKFLFANLAICLFCSFVKAEKAAINATEATSDNGAITTINIRKCHCGPCTSPNGLFPDPKSCCYFLQCSHCEAHLQKCPPGTQFNPYKLECDWPERAHCKSVDKSK</sequence>
<dbReference type="EMBL" id="NCKU01006464">
    <property type="protein sequence ID" value="RWS03475.1"/>
    <property type="molecule type" value="Genomic_DNA"/>
</dbReference>
<evidence type="ECO:0000256" key="1">
    <source>
        <dbReference type="SAM" id="SignalP"/>
    </source>
</evidence>
<dbReference type="Pfam" id="PF01607">
    <property type="entry name" value="CBM_14"/>
    <property type="match status" value="1"/>
</dbReference>
<feature type="signal peptide" evidence="1">
    <location>
        <begin position="1"/>
        <end position="19"/>
    </location>
</feature>
<protein>
    <submittedName>
        <fullName evidence="5">Peritrophin-1-like protein</fullName>
    </submittedName>
</protein>
<dbReference type="SUPFAM" id="SSF57625">
    <property type="entry name" value="Invertebrate chitin-binding proteins"/>
    <property type="match status" value="1"/>
</dbReference>
<evidence type="ECO:0000313" key="5">
    <source>
        <dbReference type="EMBL" id="RWS05127.1"/>
    </source>
</evidence>
<dbReference type="GO" id="GO:0005576">
    <property type="term" value="C:extracellular region"/>
    <property type="evidence" value="ECO:0007669"/>
    <property type="project" value="InterPro"/>
</dbReference>
<evidence type="ECO:0000313" key="6">
    <source>
        <dbReference type="Proteomes" id="UP000285301"/>
    </source>
</evidence>
<keyword evidence="1" id="KW-0732">Signal</keyword>
<evidence type="ECO:0000313" key="3">
    <source>
        <dbReference type="EMBL" id="RWS03475.1"/>
    </source>
</evidence>
<comment type="caution">
    <text evidence="5">The sequence shown here is derived from an EMBL/GenBank/DDBJ whole genome shotgun (WGS) entry which is preliminary data.</text>
</comment>
<dbReference type="PROSITE" id="PS50940">
    <property type="entry name" value="CHIT_BIND_II"/>
    <property type="match status" value="1"/>
</dbReference>
<reference evidence="5 6" key="1">
    <citation type="journal article" date="2018" name="Gigascience">
        <title>Genomes of trombidid mites reveal novel predicted allergens and laterally-transferred genes associated with secondary metabolism.</title>
        <authorList>
            <person name="Dong X."/>
            <person name="Chaisiri K."/>
            <person name="Xia D."/>
            <person name="Armstrong S.D."/>
            <person name="Fang Y."/>
            <person name="Donnelly M.J."/>
            <person name="Kadowaki T."/>
            <person name="McGarry J.W."/>
            <person name="Darby A.C."/>
            <person name="Makepeace B.L."/>
        </authorList>
    </citation>
    <scope>NUCLEOTIDE SEQUENCE [LARGE SCALE GENOMIC DNA]</scope>
    <source>
        <strain evidence="5">UoL-WK</strain>
    </source>
</reference>